<feature type="signal peptide" evidence="2">
    <location>
        <begin position="1"/>
        <end position="20"/>
    </location>
</feature>
<dbReference type="AlphaFoldDB" id="A0A0G4G4N9"/>
<dbReference type="PANTHER" id="PTHR43265:SF1">
    <property type="entry name" value="ESTERASE ESTD"/>
    <property type="match status" value="1"/>
</dbReference>
<dbReference type="Gene3D" id="3.40.50.1820">
    <property type="entry name" value="alpha/beta hydrolase"/>
    <property type="match status" value="1"/>
</dbReference>
<dbReference type="PANTHER" id="PTHR43265">
    <property type="entry name" value="ESTERASE ESTD"/>
    <property type="match status" value="1"/>
</dbReference>
<evidence type="ECO:0000259" key="3">
    <source>
        <dbReference type="Pfam" id="PF12146"/>
    </source>
</evidence>
<dbReference type="Pfam" id="PF12146">
    <property type="entry name" value="Hydrolase_4"/>
    <property type="match status" value="1"/>
</dbReference>
<dbReference type="EMBL" id="CDMZ01000886">
    <property type="protein sequence ID" value="CEM23350.1"/>
    <property type="molecule type" value="Genomic_DNA"/>
</dbReference>
<dbReference type="SUPFAM" id="SSF53474">
    <property type="entry name" value="alpha/beta-Hydrolases"/>
    <property type="match status" value="1"/>
</dbReference>
<feature type="domain" description="Serine aminopeptidase S33" evidence="3">
    <location>
        <begin position="99"/>
        <end position="193"/>
    </location>
</feature>
<proteinExistence type="predicted"/>
<evidence type="ECO:0000256" key="2">
    <source>
        <dbReference type="SAM" id="SignalP"/>
    </source>
</evidence>
<feature type="region of interest" description="Disordered" evidence="1">
    <location>
        <begin position="374"/>
        <end position="412"/>
    </location>
</feature>
<sequence length="412" mass="44753">MRQALCTLAVAVAGLAGTTAAPPPTCKAAGPHSVPFSTTEVSFERPATDTAAAFKLAGSLSVPRSTEDSQERFPAVVFFSGTSLQDRNGTQGNIDIGTHELLDVLASSGNVVLRWDDRGAGQSEVPVDTPWEEVGFHDFVGDGRAALDYLRSREEVDPKRIFLIGHSEGGITAALLANESSTEVGGIVLMAASGRNFFDLTLEQTKRQVAGRSEESVEAHMALQREIQTAVKEKREPDWGVVGEDWEELVHLVWETKVLPIKKWWYEHFHLDVDGLYASLKAPILIVNGKGDFQTDWYKDGRKIAAAVVNSGLSHDITVRDFDDLDHLFKPCGGRKCTREMYTQDRRVDPPFISAVTEWISTRAENKDSIVRSVGKGEEGDVGVGTAEELDQAGVSVSGEASQAEAKGLRGT</sequence>
<dbReference type="VEuPathDB" id="CryptoDB:Cvel_20229"/>
<protein>
    <recommendedName>
        <fullName evidence="3">Serine aminopeptidase S33 domain-containing protein</fullName>
    </recommendedName>
</protein>
<gene>
    <name evidence="4" type="ORF">Cvel_20229</name>
</gene>
<feature type="chain" id="PRO_5005189487" description="Serine aminopeptidase S33 domain-containing protein" evidence="2">
    <location>
        <begin position="21"/>
        <end position="412"/>
    </location>
</feature>
<keyword evidence="2" id="KW-0732">Signal</keyword>
<dbReference type="InterPro" id="IPR022742">
    <property type="entry name" value="Hydrolase_4"/>
</dbReference>
<name>A0A0G4G4N9_9ALVE</name>
<dbReference type="InterPro" id="IPR029058">
    <property type="entry name" value="AB_hydrolase_fold"/>
</dbReference>
<evidence type="ECO:0000313" key="4">
    <source>
        <dbReference type="EMBL" id="CEM23350.1"/>
    </source>
</evidence>
<reference evidence="4" key="1">
    <citation type="submission" date="2014-11" db="EMBL/GenBank/DDBJ databases">
        <authorList>
            <person name="Otto D Thomas"/>
            <person name="Naeem Raeece"/>
        </authorList>
    </citation>
    <scope>NUCLEOTIDE SEQUENCE</scope>
</reference>
<evidence type="ECO:0000256" key="1">
    <source>
        <dbReference type="SAM" id="MobiDB-lite"/>
    </source>
</evidence>
<dbReference type="GO" id="GO:0052689">
    <property type="term" value="F:carboxylic ester hydrolase activity"/>
    <property type="evidence" value="ECO:0007669"/>
    <property type="project" value="TreeGrafter"/>
</dbReference>
<accession>A0A0G4G4N9</accession>
<dbReference type="InterPro" id="IPR053145">
    <property type="entry name" value="AB_hydrolase_Est10"/>
</dbReference>
<organism evidence="4">
    <name type="scientific">Chromera velia CCMP2878</name>
    <dbReference type="NCBI Taxonomy" id="1169474"/>
    <lineage>
        <taxon>Eukaryota</taxon>
        <taxon>Sar</taxon>
        <taxon>Alveolata</taxon>
        <taxon>Colpodellida</taxon>
        <taxon>Chromeraceae</taxon>
        <taxon>Chromera</taxon>
    </lineage>
</organism>